<dbReference type="PANTHER" id="PTHR43740">
    <property type="entry name" value="LEUCYL-TRNA SYNTHETASE"/>
    <property type="match status" value="1"/>
</dbReference>
<dbReference type="GO" id="GO:0005524">
    <property type="term" value="F:ATP binding"/>
    <property type="evidence" value="ECO:0007669"/>
    <property type="project" value="UniProtKB-UniRule"/>
</dbReference>
<dbReference type="InterPro" id="IPR025709">
    <property type="entry name" value="Leu_tRNA-synth_edit"/>
</dbReference>
<dbReference type="Gene3D" id="3.90.740.10">
    <property type="entry name" value="Valyl/Leucyl/Isoleucyl-tRNA synthetase, editing domain"/>
    <property type="match status" value="1"/>
</dbReference>
<dbReference type="InterPro" id="IPR002300">
    <property type="entry name" value="aa-tRNA-synth_Ia"/>
</dbReference>
<dbReference type="InterPro" id="IPR013155">
    <property type="entry name" value="M/V/L/I-tRNA-synth_anticd-bd"/>
</dbReference>
<feature type="short sequence motif" description="'HIGH' region" evidence="8">
    <location>
        <begin position="43"/>
        <end position="53"/>
    </location>
</feature>
<dbReference type="PRINTS" id="PR00985">
    <property type="entry name" value="TRNASYNTHLEU"/>
</dbReference>
<evidence type="ECO:0000313" key="13">
    <source>
        <dbReference type="EMBL" id="PIR85782.1"/>
    </source>
</evidence>
<comment type="similarity">
    <text evidence="1 8">Belongs to the class-I aminoacyl-tRNA synthetase family.</text>
</comment>
<dbReference type="InterPro" id="IPR002302">
    <property type="entry name" value="Leu-tRNA-ligase"/>
</dbReference>
<comment type="caution">
    <text evidence="13">The sequence shown here is derived from an EMBL/GenBank/DDBJ whole genome shotgun (WGS) entry which is preliminary data.</text>
</comment>
<feature type="domain" description="Methionyl/Valyl/Leucyl/Isoleucyl-tRNA synthetase anticodon-binding" evidence="11">
    <location>
        <begin position="792"/>
        <end position="899"/>
    </location>
</feature>
<evidence type="ECO:0000256" key="7">
    <source>
        <dbReference type="ARBA" id="ARBA00047469"/>
    </source>
</evidence>
<keyword evidence="4 8" id="KW-0067">ATP-binding</keyword>
<dbReference type="Pfam" id="PF00133">
    <property type="entry name" value="tRNA-synt_1"/>
    <property type="match status" value="1"/>
</dbReference>
<dbReference type="InterPro" id="IPR009008">
    <property type="entry name" value="Val/Leu/Ile-tRNA-synth_edit"/>
</dbReference>
<dbReference type="SUPFAM" id="SSF52374">
    <property type="entry name" value="Nucleotidylyl transferase"/>
    <property type="match status" value="1"/>
</dbReference>
<protein>
    <recommendedName>
        <fullName evidence="8">Leucine--tRNA ligase</fullName>
        <ecNumber evidence="8">6.1.1.4</ecNumber>
    </recommendedName>
    <alternativeName>
        <fullName evidence="8">Leucyl-tRNA synthetase</fullName>
        <shortName evidence="8">LeuRS</shortName>
    </alternativeName>
</protein>
<dbReference type="FunFam" id="1.10.730.10:FF:000002">
    <property type="entry name" value="Leucine--tRNA ligase"/>
    <property type="match status" value="1"/>
</dbReference>
<dbReference type="Gene3D" id="3.40.50.620">
    <property type="entry name" value="HUPs"/>
    <property type="match status" value="2"/>
</dbReference>
<reference evidence="14" key="1">
    <citation type="submission" date="2017-09" db="EMBL/GenBank/DDBJ databases">
        <title>Depth-based differentiation of microbial function through sediment-hosted aquifers and enrichment of novel symbionts in the deep terrestrial subsurface.</title>
        <authorList>
            <person name="Probst A.J."/>
            <person name="Ladd B."/>
            <person name="Jarett J.K."/>
            <person name="Geller-Mcgrath D.E."/>
            <person name="Sieber C.M.K."/>
            <person name="Emerson J.B."/>
            <person name="Anantharaman K."/>
            <person name="Thomas B.C."/>
            <person name="Malmstrom R."/>
            <person name="Stieglmeier M."/>
            <person name="Klingl A."/>
            <person name="Woyke T."/>
            <person name="Ryan C.M."/>
            <person name="Banfield J.F."/>
        </authorList>
    </citation>
    <scope>NUCLEOTIDE SEQUENCE [LARGE SCALE GENOMIC DNA]</scope>
</reference>
<dbReference type="InterPro" id="IPR000086">
    <property type="entry name" value="NUDIX_hydrolase_dom"/>
</dbReference>
<feature type="domain" description="Nudix hydrolase" evidence="10">
    <location>
        <begin position="384"/>
        <end position="500"/>
    </location>
</feature>
<keyword evidence="5 8" id="KW-0648">Protein biosynthesis</keyword>
<feature type="domain" description="Aminoacyl-tRNA synthetase class Ia" evidence="9">
    <location>
        <begin position="558"/>
        <end position="754"/>
    </location>
</feature>
<dbReference type="HAMAP" id="MF_00049_B">
    <property type="entry name" value="Leu_tRNA_synth_B"/>
    <property type="match status" value="1"/>
</dbReference>
<dbReference type="InterPro" id="IPR014729">
    <property type="entry name" value="Rossmann-like_a/b/a_fold"/>
</dbReference>
<dbReference type="GO" id="GO:0004823">
    <property type="term" value="F:leucine-tRNA ligase activity"/>
    <property type="evidence" value="ECO:0007669"/>
    <property type="project" value="UniProtKB-UniRule"/>
</dbReference>
<name>A0A2H0UHA8_9BACT</name>
<evidence type="ECO:0000259" key="11">
    <source>
        <dbReference type="Pfam" id="PF08264"/>
    </source>
</evidence>
<feature type="binding site" evidence="8">
    <location>
        <position position="723"/>
    </location>
    <ligand>
        <name>ATP</name>
        <dbReference type="ChEBI" id="CHEBI:30616"/>
    </ligand>
</feature>
<evidence type="ECO:0000259" key="9">
    <source>
        <dbReference type="Pfam" id="PF00133"/>
    </source>
</evidence>
<accession>A0A2H0UHA8</accession>
<dbReference type="GO" id="GO:0005829">
    <property type="term" value="C:cytosol"/>
    <property type="evidence" value="ECO:0007669"/>
    <property type="project" value="TreeGrafter"/>
</dbReference>
<dbReference type="GO" id="GO:0002161">
    <property type="term" value="F:aminoacyl-tRNA deacylase activity"/>
    <property type="evidence" value="ECO:0007669"/>
    <property type="project" value="InterPro"/>
</dbReference>
<evidence type="ECO:0000259" key="12">
    <source>
        <dbReference type="Pfam" id="PF13603"/>
    </source>
</evidence>
<keyword evidence="6 8" id="KW-0030">Aminoacyl-tRNA synthetase</keyword>
<dbReference type="EMBL" id="PFBG01000026">
    <property type="protein sequence ID" value="PIR85782.1"/>
    <property type="molecule type" value="Genomic_DNA"/>
</dbReference>
<proteinExistence type="inferred from homology"/>
<dbReference type="Gene3D" id="1.10.730.10">
    <property type="entry name" value="Isoleucyl-tRNA Synthetase, Domain 1"/>
    <property type="match status" value="1"/>
</dbReference>
<evidence type="ECO:0000256" key="4">
    <source>
        <dbReference type="ARBA" id="ARBA00022840"/>
    </source>
</evidence>
<feature type="short sequence motif" description="'KMSKS' region" evidence="8">
    <location>
        <begin position="720"/>
        <end position="724"/>
    </location>
</feature>
<dbReference type="EC" id="6.1.1.4" evidence="8"/>
<comment type="catalytic activity">
    <reaction evidence="7 8">
        <text>tRNA(Leu) + L-leucine + ATP = L-leucyl-tRNA(Leu) + AMP + diphosphate</text>
        <dbReference type="Rhea" id="RHEA:11688"/>
        <dbReference type="Rhea" id="RHEA-COMP:9613"/>
        <dbReference type="Rhea" id="RHEA-COMP:9622"/>
        <dbReference type="ChEBI" id="CHEBI:30616"/>
        <dbReference type="ChEBI" id="CHEBI:33019"/>
        <dbReference type="ChEBI" id="CHEBI:57427"/>
        <dbReference type="ChEBI" id="CHEBI:78442"/>
        <dbReference type="ChEBI" id="CHEBI:78494"/>
        <dbReference type="ChEBI" id="CHEBI:456215"/>
        <dbReference type="EC" id="6.1.1.4"/>
    </reaction>
</comment>
<dbReference type="Pfam" id="PF13603">
    <property type="entry name" value="tRNA-synt_1_2"/>
    <property type="match status" value="1"/>
</dbReference>
<evidence type="ECO:0000256" key="8">
    <source>
        <dbReference type="HAMAP-Rule" id="MF_00049"/>
    </source>
</evidence>
<evidence type="ECO:0000259" key="10">
    <source>
        <dbReference type="Pfam" id="PF00293"/>
    </source>
</evidence>
<dbReference type="InterPro" id="IPR015797">
    <property type="entry name" value="NUDIX_hydrolase-like_dom_sf"/>
</dbReference>
<keyword evidence="3 8" id="KW-0547">Nucleotide-binding</keyword>
<dbReference type="AlphaFoldDB" id="A0A2H0UHA8"/>
<dbReference type="SUPFAM" id="SSF50677">
    <property type="entry name" value="ValRS/IleRS/LeuRS editing domain"/>
    <property type="match status" value="1"/>
</dbReference>
<keyword evidence="2 8" id="KW-0436">Ligase</keyword>
<evidence type="ECO:0000256" key="6">
    <source>
        <dbReference type="ARBA" id="ARBA00023146"/>
    </source>
</evidence>
<dbReference type="FunFam" id="3.40.50.620:FF:000003">
    <property type="entry name" value="Leucine--tRNA ligase"/>
    <property type="match status" value="1"/>
</dbReference>
<gene>
    <name evidence="8" type="primary">leuS</name>
    <name evidence="13" type="ORF">COU14_02435</name>
</gene>
<organism evidence="13 14">
    <name type="scientific">Candidatus Kaiserbacteria bacterium CG10_big_fil_rev_8_21_14_0_10_44_10</name>
    <dbReference type="NCBI Taxonomy" id="1974606"/>
    <lineage>
        <taxon>Bacteria</taxon>
        <taxon>Candidatus Kaiseribacteriota</taxon>
    </lineage>
</organism>
<sequence length="942" mass="106880">MHKKFDSSAIEKKWQEEWRDSGIYDVGERDTSKEKEYVLVEWPYPSGNLHIGHWYAFAVPDIYVRFKKMLGKQVLYPMGFDAFGLPAENAAIKRNLDPKKWTDENMAFMRTQLERMGNAFSWDKTTSSTDPEYFKWTQWMFTKFFENDIAYRGKGIVNWCPGCNTVLANEQVLADDTCERCGSVVEKREMDEWKMRITKYADRLVDDLDALDWPEAIKESQRNWIGRSKGAKLSFKLSTNDTVEVFTTRPDTLFGATFLVIAPEHPLIETNKDKITNYSDVSSYAATAKQKDDQDRLDATKEKTGVKLEGITAINPGNGEEIPVFVADYVLMGYGTGAIMAVPAHDERDGQFARKYNIPSQVVVAHTYENIKDGVDTLERGDVVDLIIEHPTDGTFLLQREKDATGPDHVHFVGGGTEGDPHPVAIAKELEEETGFRDFDIVGSPANITNAFAYRHTKNLNQKTTSHFYHIKLKNLDQIACEIDQGKHTIEWVLKEKVEKLITWDAHRAAWRNFIGAEYFTGTGKLINSGEFDGMESEEAKEAIVKKVGGEMTNTYRLRDWSIGRQRYWGVPIPIVYDPEGKAHPIPEEHLPWTLPTDVDFKPTGEPPLKKSKELHERVEKIFGAGWTPDYETMDTFVDSSWYFLRYIDNKNDKELSSMKAQEDWMSVDLYFGGAEHTTMHLLYSRFWQKALLDLGLVKDNEPYQKRLNRGLVLGPDGNKMSKSKGNVIDPDEQVGRVGADTVKMYLAFMGPYGEVANYPWDMGGIAGLRRFLERVNGLGEQFKTEENLEVTKLLHKTVLKVRSDVTSYKFNTAISAMMIFVNLAEKEGLTEESCKTFLKLLAPFAPHLTEELWSNLGNTTSIHTEAYPEADENLAVDSEVTIGIQINGKSRGEVTLGVETGEDEAINLAKAVPAVEKYLAETEVLKVIYVPGRIINFIVKP</sequence>
<comment type="subcellular location">
    <subcellularLocation>
        <location evidence="8">Cytoplasm</location>
    </subcellularLocation>
</comment>
<dbReference type="CDD" id="cd07958">
    <property type="entry name" value="Anticodon_Ia_Leu_BEm"/>
    <property type="match status" value="1"/>
</dbReference>
<evidence type="ECO:0000256" key="5">
    <source>
        <dbReference type="ARBA" id="ARBA00022917"/>
    </source>
</evidence>
<dbReference type="GO" id="GO:0006429">
    <property type="term" value="P:leucyl-tRNA aminoacylation"/>
    <property type="evidence" value="ECO:0007669"/>
    <property type="project" value="UniProtKB-UniRule"/>
</dbReference>
<dbReference type="Pfam" id="PF00293">
    <property type="entry name" value="NUDIX"/>
    <property type="match status" value="1"/>
</dbReference>
<dbReference type="SUPFAM" id="SSF55811">
    <property type="entry name" value="Nudix"/>
    <property type="match status" value="1"/>
</dbReference>
<dbReference type="PANTHER" id="PTHR43740:SF2">
    <property type="entry name" value="LEUCINE--TRNA LIGASE, MITOCHONDRIAL"/>
    <property type="match status" value="1"/>
</dbReference>
<dbReference type="Pfam" id="PF08264">
    <property type="entry name" value="Anticodon_1"/>
    <property type="match status" value="1"/>
</dbReference>
<evidence type="ECO:0000313" key="14">
    <source>
        <dbReference type="Proteomes" id="UP000229612"/>
    </source>
</evidence>
<dbReference type="SUPFAM" id="SSF47323">
    <property type="entry name" value="Anticodon-binding domain of a subclass of class I aminoacyl-tRNA synthetases"/>
    <property type="match status" value="1"/>
</dbReference>
<feature type="domain" description="Leucyl-tRNA synthetase editing" evidence="12">
    <location>
        <begin position="222"/>
        <end position="370"/>
    </location>
</feature>
<evidence type="ECO:0000256" key="3">
    <source>
        <dbReference type="ARBA" id="ARBA00022741"/>
    </source>
</evidence>
<evidence type="ECO:0000256" key="2">
    <source>
        <dbReference type="ARBA" id="ARBA00022598"/>
    </source>
</evidence>
<keyword evidence="8" id="KW-0963">Cytoplasm</keyword>
<dbReference type="Proteomes" id="UP000229612">
    <property type="component" value="Unassembled WGS sequence"/>
</dbReference>
<evidence type="ECO:0000256" key="1">
    <source>
        <dbReference type="ARBA" id="ARBA00005594"/>
    </source>
</evidence>
<dbReference type="InterPro" id="IPR009080">
    <property type="entry name" value="tRNAsynth_Ia_anticodon-bd"/>
</dbReference>
<dbReference type="Gene3D" id="3.10.20.590">
    <property type="match status" value="1"/>
</dbReference>